<sequence length="627" mass="66192">MKDFKKTKTNEGQVIIIAALFSLFIFSAIFSIISSHTVSQLKISRDLSKSKHSFFSAENGNEDVAYRLKNGMDTLSISGINTNNSIVSTTITDVGTGLKEIISSANTDGRIRKLKNRIRISTGASFNYGLYSGQGGIKLDNNTRINGSIYSNGSIIGGSGVYIAGDVYVANELPENPNAEWLVYNADFLFGRKVGSEDHTDAVQSFRPTASGGFLSKMDLYLKRVGSPANLSIKVVSDKSGKPDKNGVLASGSISSSLVGTSYSFIGVSFDDNPNLVSGNLYWLVADMSRDDSNYYVWGMDSLGGFSNGEGKYSSNWTTSSFINIGGDFDFKLWLSEGNGVLDSVHIDDGLGGIFSAHANSINNTNVTGDVYASSFSNGSVGGNIIADSISNCVITGNASYNSSTSCSVGGTQTSPTTPPSDPPFIVTPISDANIDSWKGDAQDGGTISAGNFTPVDGQTLGPGVIEGNLVITPSISVNLSGVVYVKGNVQIGNGAEINISNPANSAMILTDKWFSISNGVSINSPRVGVGHIMMLALAACDGTVYEPQCNGEGATITVFNGTDADVLVAPNGLIRVNQNVFVVDLVADKLKIEENVILEYEMGLTNVNFSSGPSGSWAIDSWREIE</sequence>
<dbReference type="Proteomes" id="UP000179003">
    <property type="component" value="Unassembled WGS sequence"/>
</dbReference>
<proteinExistence type="predicted"/>
<feature type="transmembrane region" description="Helical" evidence="1">
    <location>
        <begin position="12"/>
        <end position="33"/>
    </location>
</feature>
<organism evidence="2 3">
    <name type="scientific">Candidatus Campbellbacteria bacterium RIFOXYC2_FULL_35_25</name>
    <dbReference type="NCBI Taxonomy" id="1797582"/>
    <lineage>
        <taxon>Bacteria</taxon>
        <taxon>Candidatus Campbelliibacteriota</taxon>
    </lineage>
</organism>
<gene>
    <name evidence="2" type="ORF">A2442_01950</name>
</gene>
<reference evidence="2 3" key="1">
    <citation type="journal article" date="2016" name="Nat. Commun.">
        <title>Thousands of microbial genomes shed light on interconnected biogeochemical processes in an aquifer system.</title>
        <authorList>
            <person name="Anantharaman K."/>
            <person name="Brown C.T."/>
            <person name="Hug L.A."/>
            <person name="Sharon I."/>
            <person name="Castelle C.J."/>
            <person name="Probst A.J."/>
            <person name="Thomas B.C."/>
            <person name="Singh A."/>
            <person name="Wilkins M.J."/>
            <person name="Karaoz U."/>
            <person name="Brodie E.L."/>
            <person name="Williams K.H."/>
            <person name="Hubbard S.S."/>
            <person name="Banfield J.F."/>
        </authorList>
    </citation>
    <scope>NUCLEOTIDE SEQUENCE [LARGE SCALE GENOMIC DNA]</scope>
</reference>
<keyword evidence="1" id="KW-1133">Transmembrane helix</keyword>
<accession>A0A1F5EI80</accession>
<evidence type="ECO:0000256" key="1">
    <source>
        <dbReference type="SAM" id="Phobius"/>
    </source>
</evidence>
<name>A0A1F5EI80_9BACT</name>
<comment type="caution">
    <text evidence="2">The sequence shown here is derived from an EMBL/GenBank/DDBJ whole genome shotgun (WGS) entry which is preliminary data.</text>
</comment>
<protein>
    <recommendedName>
        <fullName evidence="4">Type 4 fimbrial biogenesis protein PilX N-terminal domain-containing protein</fullName>
    </recommendedName>
</protein>
<keyword evidence="1" id="KW-0812">Transmembrane</keyword>
<evidence type="ECO:0000313" key="2">
    <source>
        <dbReference type="EMBL" id="OGD67139.1"/>
    </source>
</evidence>
<dbReference type="STRING" id="1797582.A2442_01950"/>
<evidence type="ECO:0000313" key="3">
    <source>
        <dbReference type="Proteomes" id="UP000179003"/>
    </source>
</evidence>
<evidence type="ECO:0008006" key="4">
    <source>
        <dbReference type="Google" id="ProtNLM"/>
    </source>
</evidence>
<keyword evidence="1" id="KW-0472">Membrane</keyword>
<dbReference type="AlphaFoldDB" id="A0A1F5EI80"/>
<dbReference type="EMBL" id="MFAE01000008">
    <property type="protein sequence ID" value="OGD67139.1"/>
    <property type="molecule type" value="Genomic_DNA"/>
</dbReference>